<reference evidence="2 3" key="1">
    <citation type="submission" date="2016-10" db="EMBL/GenBank/DDBJ databases">
        <authorList>
            <person name="de Groot N.N."/>
        </authorList>
    </citation>
    <scope>NUCLEOTIDE SEQUENCE [LARGE SCALE GENOMIC DNA]</scope>
    <source>
        <strain evidence="2 3">DSM 23553</strain>
    </source>
</reference>
<protein>
    <submittedName>
        <fullName evidence="2">Uncharacterized protein</fullName>
    </submittedName>
</protein>
<accession>A0A1H5NUZ7</accession>
<organism evidence="2 3">
    <name type="scientific">Salinimicrobium catena</name>
    <dbReference type="NCBI Taxonomy" id="390640"/>
    <lineage>
        <taxon>Bacteria</taxon>
        <taxon>Pseudomonadati</taxon>
        <taxon>Bacteroidota</taxon>
        <taxon>Flavobacteriia</taxon>
        <taxon>Flavobacteriales</taxon>
        <taxon>Flavobacteriaceae</taxon>
        <taxon>Salinimicrobium</taxon>
    </lineage>
</organism>
<dbReference type="AlphaFoldDB" id="A0A1H5NUZ7"/>
<keyword evidence="1" id="KW-0732">Signal</keyword>
<dbReference type="Proteomes" id="UP000199448">
    <property type="component" value="Unassembled WGS sequence"/>
</dbReference>
<evidence type="ECO:0000313" key="2">
    <source>
        <dbReference type="EMBL" id="SEF05503.1"/>
    </source>
</evidence>
<dbReference type="EMBL" id="FNUG01000006">
    <property type="protein sequence ID" value="SEF05503.1"/>
    <property type="molecule type" value="Genomic_DNA"/>
</dbReference>
<dbReference type="RefSeq" id="WP_245693453.1">
    <property type="nucleotide sequence ID" value="NZ_FNGG01000006.1"/>
</dbReference>
<feature type="chain" id="PRO_5011794304" evidence="1">
    <location>
        <begin position="22"/>
        <end position="224"/>
    </location>
</feature>
<evidence type="ECO:0000256" key="1">
    <source>
        <dbReference type="SAM" id="SignalP"/>
    </source>
</evidence>
<feature type="signal peptide" evidence="1">
    <location>
        <begin position="1"/>
        <end position="21"/>
    </location>
</feature>
<evidence type="ECO:0000313" key="3">
    <source>
        <dbReference type="Proteomes" id="UP000199448"/>
    </source>
</evidence>
<proteinExistence type="predicted"/>
<keyword evidence="3" id="KW-1185">Reference proteome</keyword>
<dbReference type="STRING" id="390640.SAMN04488034_10642"/>
<sequence>MKKIFVLVLIFSFLAGNCSCATKRNFKEEKILHQGNKIIPVNIVNEAKIALSHYPQLENVEIEFKYKNNIKKSFMQAQPKFANLWKGKEHRSYYVFMSSKFLIENQEFSIADIPSEVLIGWLSHELGHIVDYREKSTLELVRFGASYIASEKFIKKAERTADTHAISHGLGNYIFATKDFILNHSSLSDSYKRRKARLYLSPAEIMALVNNQEENLEQVEQEGS</sequence>
<gene>
    <name evidence="2" type="ORF">SAMN04488034_10642</name>
</gene>
<name>A0A1H5NUZ7_9FLAO</name>